<dbReference type="SMART" id="SM01245">
    <property type="entry name" value="Jag_N"/>
    <property type="match status" value="1"/>
</dbReference>
<dbReference type="Pfam" id="PF20250">
    <property type="entry name" value="FapA_N"/>
    <property type="match status" value="1"/>
</dbReference>
<dbReference type="RefSeq" id="WP_104408864.1">
    <property type="nucleotide sequence ID" value="NZ_PTIS01000001.1"/>
</dbReference>
<dbReference type="AlphaFoldDB" id="A0A2S6G0Z5"/>
<accession>A0A2S6G0Z5</accession>
<proteinExistence type="predicted"/>
<dbReference type="PANTHER" id="PTHR38032:SF1">
    <property type="entry name" value="RNA-BINDING PROTEIN KHPB N-TERMINAL DOMAIN-CONTAINING PROTEIN"/>
    <property type="match status" value="1"/>
</dbReference>
<feature type="domain" description="RNA-binding protein KhpB N-terminal" evidence="1">
    <location>
        <begin position="5"/>
        <end position="52"/>
    </location>
</feature>
<comment type="caution">
    <text evidence="2">The sequence shown here is derived from an EMBL/GenBank/DDBJ whole genome shotgun (WGS) entry which is preliminary data.</text>
</comment>
<dbReference type="PANTHER" id="PTHR38032">
    <property type="entry name" value="POLYMERASE-RELATED"/>
    <property type="match status" value="1"/>
</dbReference>
<dbReference type="InterPro" id="IPR005646">
    <property type="entry name" value="FapA"/>
</dbReference>
<dbReference type="OrthoDB" id="1279at2"/>
<reference evidence="2 3" key="1">
    <citation type="submission" date="2018-02" db="EMBL/GenBank/DDBJ databases">
        <title>Genomic Encyclopedia of Archaeal and Bacterial Type Strains, Phase II (KMG-II): from individual species to whole genera.</title>
        <authorList>
            <person name="Goeker M."/>
        </authorList>
    </citation>
    <scope>NUCLEOTIDE SEQUENCE [LARGE SCALE GENOMIC DNA]</scope>
    <source>
        <strain evidence="2 3">DSM 15099</strain>
    </source>
</reference>
<evidence type="ECO:0000313" key="2">
    <source>
        <dbReference type="EMBL" id="PPK49470.1"/>
    </source>
</evidence>
<gene>
    <name evidence="2" type="ORF">BD821_101131</name>
</gene>
<dbReference type="InterPro" id="IPR032782">
    <property type="entry name" value="KhpB_N"/>
</dbReference>
<sequence>MNEKIYSASTIEKCILKATKDLGIAKEDLIYKIIEEKKGTFIKKAVINVILQKEDEESNAIKQKQGTISINDGKIYVSDPKDGGLPAKINPSKNLIIKVNGEEIQEEVEVFSSTNIETSFPEDDTIPKRTLDINVFPDKMKVYISTEFTPKKIFKIKDCKDVQNLHIEIEEKQLYSPLYNEEEIIEALTKVGVVFGIIDEQIKKLTKIKNQNHILVAEGLLPIDKEEDYISFKFGKDTNKFKEDKSGTIDYKSIGSVEAIKKGDIIAEKKAGKEGRVGKNVRGVDLPYKPAKAIIFKAVEGCYVSEEGDKIISSIDGKPSFRNGAFFVKPIHEVPSDVNLKTGNIKFSGEIVVKGNVTEGMKVEGGSTVVIQGAVESSEIVSKGDININGNIILSKIYGGGKDVLKIEYIQNLTVLLTTFESMVKNILEVKKFNLVGRDTGDGELIKALIDSKFKNIPRLCMNIIKYARLDEDYDTELIDILKKNIMGFGPLNIKHFSEIDDIISRIKDKIEILNNNLNLPSNISISYCQDSDVSSSGNIIFKGKGEYISNISSNNNIYFEQPGAIARGGKIKAKNEIRARVVGSPGSVFTTLSVEPSGHIYVDVAYENTIFAFGEKENILEIASKDVHAYVDSEGEIVIDRLKL</sequence>
<dbReference type="Proteomes" id="UP000239863">
    <property type="component" value="Unassembled WGS sequence"/>
</dbReference>
<name>A0A2S6G0Z5_9CLOT</name>
<dbReference type="EMBL" id="PTIS01000001">
    <property type="protein sequence ID" value="PPK49470.1"/>
    <property type="molecule type" value="Genomic_DNA"/>
</dbReference>
<dbReference type="STRING" id="37659.GCA_000703125_02827"/>
<dbReference type="InterPro" id="IPR046866">
    <property type="entry name" value="FapA_N"/>
</dbReference>
<dbReference type="InterPro" id="IPR046865">
    <property type="entry name" value="FapA_b_solenoid"/>
</dbReference>
<dbReference type="Pfam" id="PF14804">
    <property type="entry name" value="Jag_N"/>
    <property type="match status" value="1"/>
</dbReference>
<evidence type="ECO:0000313" key="3">
    <source>
        <dbReference type="Proteomes" id="UP000239863"/>
    </source>
</evidence>
<protein>
    <recommendedName>
        <fullName evidence="1">RNA-binding protein KhpB N-terminal domain-containing protein</fullName>
    </recommendedName>
</protein>
<evidence type="ECO:0000259" key="1">
    <source>
        <dbReference type="SMART" id="SM01245"/>
    </source>
</evidence>
<organism evidence="2 3">
    <name type="scientific">Clostridium algidicarnis DSM 15099</name>
    <dbReference type="NCBI Taxonomy" id="1121295"/>
    <lineage>
        <taxon>Bacteria</taxon>
        <taxon>Bacillati</taxon>
        <taxon>Bacillota</taxon>
        <taxon>Clostridia</taxon>
        <taxon>Eubacteriales</taxon>
        <taxon>Clostridiaceae</taxon>
        <taxon>Clostridium</taxon>
    </lineage>
</organism>
<dbReference type="Pfam" id="PF03961">
    <property type="entry name" value="FapA"/>
    <property type="match status" value="1"/>
</dbReference>